<sequence>MECKCGNPEMGFECVCDWVENHPGNRTFSCEFCGLYNSSEPRCSKCEDVTTSKNISPKFFERDVEDVIEFEDSQLNGVFRGVYHREGINTIYDLVSCYEEQFRRFKNVGKNRAKLMVKMLESKGLSFGMRIPKPKFESVNNLCVLLVPDEYKDIKPHDRAFQKILTYSVKNLDVRSNLLQIPIEKLSKETFQWVITIRSLSDLVEVLSLRNFRNPKIYKNEIYKNEDVKLILRSSLIKK</sequence>
<dbReference type="AlphaFoldDB" id="A0A1V5ZH98"/>
<evidence type="ECO:0000313" key="1">
    <source>
        <dbReference type="EMBL" id="OQB39476.1"/>
    </source>
</evidence>
<comment type="caution">
    <text evidence="1">The sequence shown here is derived from an EMBL/GenBank/DDBJ whole genome shotgun (WGS) entry which is preliminary data.</text>
</comment>
<protein>
    <submittedName>
        <fullName evidence="1">Uncharacterized protein</fullName>
    </submittedName>
</protein>
<dbReference type="Gene3D" id="1.10.150.20">
    <property type="entry name" value="5' to 3' exonuclease, C-terminal subdomain"/>
    <property type="match status" value="1"/>
</dbReference>
<organism evidence="1">
    <name type="scientific">candidate division CPR1 bacterium ADurb.Bin160</name>
    <dbReference type="NCBI Taxonomy" id="1852826"/>
    <lineage>
        <taxon>Bacteria</taxon>
        <taxon>candidate division CPR1</taxon>
    </lineage>
</organism>
<gene>
    <name evidence="1" type="ORF">BWY04_01574</name>
</gene>
<accession>A0A1V5ZH98</accession>
<dbReference type="Proteomes" id="UP000485621">
    <property type="component" value="Unassembled WGS sequence"/>
</dbReference>
<dbReference type="EMBL" id="MWDB01000096">
    <property type="protein sequence ID" value="OQB39476.1"/>
    <property type="molecule type" value="Genomic_DNA"/>
</dbReference>
<reference evidence="1" key="1">
    <citation type="submission" date="2017-02" db="EMBL/GenBank/DDBJ databases">
        <title>Delving into the versatile metabolic prowess of the omnipresent phylum Bacteroidetes.</title>
        <authorList>
            <person name="Nobu M.K."/>
            <person name="Mei R."/>
            <person name="Narihiro T."/>
            <person name="Kuroda K."/>
            <person name="Liu W.-T."/>
        </authorList>
    </citation>
    <scope>NUCLEOTIDE SEQUENCE</scope>
    <source>
        <strain evidence="1">ADurb.Bin160</strain>
    </source>
</reference>
<name>A0A1V5ZH98_9BACT</name>
<dbReference type="SUPFAM" id="SSF47789">
    <property type="entry name" value="C-terminal domain of RNA polymerase alpha subunit"/>
    <property type="match status" value="1"/>
</dbReference>
<proteinExistence type="predicted"/>